<evidence type="ECO:0000256" key="11">
    <source>
        <dbReference type="SAM" id="SignalP"/>
    </source>
</evidence>
<evidence type="ECO:0000256" key="1">
    <source>
        <dbReference type="ARBA" id="ARBA00001585"/>
    </source>
</evidence>
<dbReference type="InterPro" id="IPR005944">
    <property type="entry name" value="Pro_iminopeptidase"/>
</dbReference>
<keyword evidence="11" id="KW-0732">Signal</keyword>
<comment type="catalytic activity">
    <reaction evidence="1">
        <text>Release of N-terminal proline from a peptide.</text>
        <dbReference type="EC" id="3.4.11.5"/>
    </reaction>
</comment>
<evidence type="ECO:0000313" key="13">
    <source>
        <dbReference type="EMBL" id="PJJ64683.1"/>
    </source>
</evidence>
<reference evidence="13 14" key="1">
    <citation type="submission" date="2017-11" db="EMBL/GenBank/DDBJ databases">
        <title>Genomic Encyclopedia of Archaeal and Bacterial Type Strains, Phase II (KMG-II): From Individual Species to Whole Genera.</title>
        <authorList>
            <person name="Goeker M."/>
        </authorList>
    </citation>
    <scope>NUCLEOTIDE SEQUENCE [LARGE SCALE GENOMIC DNA]</scope>
    <source>
        <strain evidence="13 14">DSM 27617</strain>
    </source>
</reference>
<dbReference type="Gene3D" id="3.40.50.1820">
    <property type="entry name" value="alpha/beta hydrolase"/>
    <property type="match status" value="1"/>
</dbReference>
<evidence type="ECO:0000256" key="6">
    <source>
        <dbReference type="ARBA" id="ARBA00022438"/>
    </source>
</evidence>
<accession>A0A2M9C2P1</accession>
<dbReference type="OrthoDB" id="9796770at2"/>
<dbReference type="PRINTS" id="PR00793">
    <property type="entry name" value="PROAMNOPTASE"/>
</dbReference>
<feature type="domain" description="AB hydrolase-1" evidence="12">
    <location>
        <begin position="59"/>
        <end position="335"/>
    </location>
</feature>
<evidence type="ECO:0000256" key="9">
    <source>
        <dbReference type="ARBA" id="ARBA00022801"/>
    </source>
</evidence>
<dbReference type="Pfam" id="PF00561">
    <property type="entry name" value="Abhydrolase_1"/>
    <property type="match status" value="1"/>
</dbReference>
<keyword evidence="14" id="KW-1185">Reference proteome</keyword>
<dbReference type="EC" id="3.4.11.5" evidence="4"/>
<feature type="chain" id="PRO_5014948495" description="Proline iminopeptidase" evidence="11">
    <location>
        <begin position="21"/>
        <end position="355"/>
    </location>
</feature>
<proteinExistence type="inferred from homology"/>
<evidence type="ECO:0000259" key="12">
    <source>
        <dbReference type="Pfam" id="PF00561"/>
    </source>
</evidence>
<dbReference type="GO" id="GO:0005737">
    <property type="term" value="C:cytoplasm"/>
    <property type="evidence" value="ECO:0007669"/>
    <property type="project" value="UniProtKB-SubCell"/>
</dbReference>
<evidence type="ECO:0000256" key="8">
    <source>
        <dbReference type="ARBA" id="ARBA00022670"/>
    </source>
</evidence>
<evidence type="ECO:0000256" key="5">
    <source>
        <dbReference type="ARBA" id="ARBA00021843"/>
    </source>
</evidence>
<dbReference type="GO" id="GO:0004177">
    <property type="term" value="F:aminopeptidase activity"/>
    <property type="evidence" value="ECO:0007669"/>
    <property type="project" value="UniProtKB-KW"/>
</dbReference>
<dbReference type="RefSeq" id="WP_100377665.1">
    <property type="nucleotide sequence ID" value="NZ_PGFD01000002.1"/>
</dbReference>
<evidence type="ECO:0000256" key="7">
    <source>
        <dbReference type="ARBA" id="ARBA00022490"/>
    </source>
</evidence>
<comment type="similarity">
    <text evidence="3">Belongs to the peptidase S33 family.</text>
</comment>
<feature type="signal peptide" evidence="11">
    <location>
        <begin position="1"/>
        <end position="20"/>
    </location>
</feature>
<dbReference type="Proteomes" id="UP000228740">
    <property type="component" value="Unassembled WGS sequence"/>
</dbReference>
<keyword evidence="7" id="KW-0963">Cytoplasm</keyword>
<keyword evidence="8" id="KW-0645">Protease</keyword>
<comment type="caution">
    <text evidence="13">The sequence shown here is derived from an EMBL/GenBank/DDBJ whole genome shotgun (WGS) entry which is preliminary data.</text>
</comment>
<dbReference type="InterPro" id="IPR029058">
    <property type="entry name" value="AB_hydrolase_fold"/>
</dbReference>
<dbReference type="SUPFAM" id="SSF53474">
    <property type="entry name" value="alpha/beta-Hydrolases"/>
    <property type="match status" value="1"/>
</dbReference>
<evidence type="ECO:0000256" key="2">
    <source>
        <dbReference type="ARBA" id="ARBA00004496"/>
    </source>
</evidence>
<dbReference type="GO" id="GO:0006508">
    <property type="term" value="P:proteolysis"/>
    <property type="evidence" value="ECO:0007669"/>
    <property type="project" value="UniProtKB-KW"/>
</dbReference>
<gene>
    <name evidence="13" type="ORF">CLV73_3048</name>
</gene>
<dbReference type="PANTHER" id="PTHR43722">
    <property type="entry name" value="PROLINE IMINOPEPTIDASE"/>
    <property type="match status" value="1"/>
</dbReference>
<evidence type="ECO:0000256" key="3">
    <source>
        <dbReference type="ARBA" id="ARBA00010088"/>
    </source>
</evidence>
<keyword evidence="9" id="KW-0378">Hydrolase</keyword>
<organism evidence="13 14">
    <name type="scientific">Chryseobacterium geocarposphaerae</name>
    <dbReference type="NCBI Taxonomy" id="1416776"/>
    <lineage>
        <taxon>Bacteria</taxon>
        <taxon>Pseudomonadati</taxon>
        <taxon>Bacteroidota</taxon>
        <taxon>Flavobacteriia</taxon>
        <taxon>Flavobacteriales</taxon>
        <taxon>Weeksellaceae</taxon>
        <taxon>Chryseobacterium group</taxon>
        <taxon>Chryseobacterium</taxon>
    </lineage>
</organism>
<dbReference type="EMBL" id="PGFD01000002">
    <property type="protein sequence ID" value="PJJ64683.1"/>
    <property type="molecule type" value="Genomic_DNA"/>
</dbReference>
<sequence length="355" mass="40428">MNIKLTIFLFSFLLPFWTSAQTTDNLNNTIPTRQIHEEQYVPINGIEQWVTINGNPSKPVILFLHGGPGSPITPYIDVLYKALEKDFIIVQWDQRGSGRTYGHNNPPEELTPEYLKNNPLTLEQMTSDGIVLSRYLLQHLGKKKIILSGTSWGSALGVKIATKAPELFYAYMGHSQIVNPNFSTERYSKLYKMAENRKDSDALQILNTIGKPPYSSAKNTGMLYRVIKKYEKANSTPAPQNWFALAPEYNNEKDNKNREDGDDYSFVNFVGDQKLGVQSMGVSIDMMKDNLNFKIPVYLIQGEEDILTPKEMSKKYFDALKAPKKEYFLLPKAAHGFNQSVVDTQYKIFRSIKTN</sequence>
<evidence type="ECO:0000256" key="4">
    <source>
        <dbReference type="ARBA" id="ARBA00012568"/>
    </source>
</evidence>
<dbReference type="AlphaFoldDB" id="A0A2M9C2P1"/>
<keyword evidence="6" id="KW-0031">Aminopeptidase</keyword>
<dbReference type="PANTHER" id="PTHR43722:SF1">
    <property type="entry name" value="PROLINE IMINOPEPTIDASE"/>
    <property type="match status" value="1"/>
</dbReference>
<dbReference type="InterPro" id="IPR002410">
    <property type="entry name" value="Peptidase_S33"/>
</dbReference>
<evidence type="ECO:0000313" key="14">
    <source>
        <dbReference type="Proteomes" id="UP000228740"/>
    </source>
</evidence>
<protein>
    <recommendedName>
        <fullName evidence="5">Proline iminopeptidase</fullName>
        <ecNumber evidence="4">3.4.11.5</ecNumber>
    </recommendedName>
    <alternativeName>
        <fullName evidence="10">Prolyl aminopeptidase</fullName>
    </alternativeName>
</protein>
<evidence type="ECO:0000256" key="10">
    <source>
        <dbReference type="ARBA" id="ARBA00029605"/>
    </source>
</evidence>
<comment type="subcellular location">
    <subcellularLocation>
        <location evidence="2">Cytoplasm</location>
    </subcellularLocation>
</comment>
<dbReference type="InterPro" id="IPR000073">
    <property type="entry name" value="AB_hydrolase_1"/>
</dbReference>
<name>A0A2M9C2P1_9FLAO</name>